<feature type="signal peptide" evidence="1">
    <location>
        <begin position="1"/>
        <end position="15"/>
    </location>
</feature>
<name>A0AAD2JGY4_9STRA</name>
<dbReference type="Proteomes" id="UP001295423">
    <property type="component" value="Unassembled WGS sequence"/>
</dbReference>
<sequence>MKIAVLATLLAGASAFAPASFNGRSATVIRDEAAAEAEEAAEEEPAGLTYVATTALPFLEYPPNLAGYVGDVGFLQGRSFPLPWN</sequence>
<accession>A0AAD2JGY4</accession>
<reference evidence="2" key="1">
    <citation type="submission" date="2023-08" db="EMBL/GenBank/DDBJ databases">
        <authorList>
            <person name="Audoor S."/>
            <person name="Bilcke G."/>
        </authorList>
    </citation>
    <scope>NUCLEOTIDE SEQUENCE</scope>
</reference>
<comment type="caution">
    <text evidence="2">The sequence shown here is derived from an EMBL/GenBank/DDBJ whole genome shotgun (WGS) entry which is preliminary data.</text>
</comment>
<dbReference type="EMBL" id="CAKOGP040001758">
    <property type="protein sequence ID" value="CAJ1949434.1"/>
    <property type="molecule type" value="Genomic_DNA"/>
</dbReference>
<gene>
    <name evidence="2" type="ORF">CYCCA115_LOCUS12092</name>
</gene>
<evidence type="ECO:0000256" key="1">
    <source>
        <dbReference type="SAM" id="SignalP"/>
    </source>
</evidence>
<dbReference type="AlphaFoldDB" id="A0AAD2JGY4"/>
<feature type="chain" id="PRO_5042136682" evidence="1">
    <location>
        <begin position="16"/>
        <end position="85"/>
    </location>
</feature>
<evidence type="ECO:0000313" key="3">
    <source>
        <dbReference type="Proteomes" id="UP001295423"/>
    </source>
</evidence>
<proteinExistence type="predicted"/>
<keyword evidence="3" id="KW-1185">Reference proteome</keyword>
<organism evidence="2 3">
    <name type="scientific">Cylindrotheca closterium</name>
    <dbReference type="NCBI Taxonomy" id="2856"/>
    <lineage>
        <taxon>Eukaryota</taxon>
        <taxon>Sar</taxon>
        <taxon>Stramenopiles</taxon>
        <taxon>Ochrophyta</taxon>
        <taxon>Bacillariophyta</taxon>
        <taxon>Bacillariophyceae</taxon>
        <taxon>Bacillariophycidae</taxon>
        <taxon>Bacillariales</taxon>
        <taxon>Bacillariaceae</taxon>
        <taxon>Cylindrotheca</taxon>
    </lineage>
</organism>
<evidence type="ECO:0000313" key="2">
    <source>
        <dbReference type="EMBL" id="CAJ1949434.1"/>
    </source>
</evidence>
<protein>
    <submittedName>
        <fullName evidence="2">Uncharacterized protein</fullName>
    </submittedName>
</protein>
<keyword evidence="1" id="KW-0732">Signal</keyword>